<accession>A0A2T7G9V4</accession>
<name>A0A2T7G9V4_9RHOB</name>
<comment type="caution">
    <text evidence="1">The sequence shown here is derived from an EMBL/GenBank/DDBJ whole genome shotgun (WGS) entry which is preliminary data.</text>
</comment>
<evidence type="ECO:0000313" key="2">
    <source>
        <dbReference type="Proteomes" id="UP000244446"/>
    </source>
</evidence>
<dbReference type="Proteomes" id="UP000244446">
    <property type="component" value="Unassembled WGS sequence"/>
</dbReference>
<keyword evidence="2" id="KW-1185">Reference proteome</keyword>
<sequence>MLLLALRCQRTQPEARRSGPSCDVLGTDPPPDFAAIPVIHLENKRFGAAPVQPAFLINFRLRFRRAQHRRAACMSVSGP</sequence>
<dbReference type="AlphaFoldDB" id="A0A2T7G9V4"/>
<organism evidence="1 2">
    <name type="scientific">Pelagivirga sediminicola</name>
    <dbReference type="NCBI Taxonomy" id="2170575"/>
    <lineage>
        <taxon>Bacteria</taxon>
        <taxon>Pseudomonadati</taxon>
        <taxon>Pseudomonadota</taxon>
        <taxon>Alphaproteobacteria</taxon>
        <taxon>Rhodobacterales</taxon>
        <taxon>Paracoccaceae</taxon>
        <taxon>Pelagivirga</taxon>
    </lineage>
</organism>
<gene>
    <name evidence="1" type="ORF">DC366_05475</name>
</gene>
<protein>
    <submittedName>
        <fullName evidence="1">Uncharacterized protein</fullName>
    </submittedName>
</protein>
<dbReference type="EMBL" id="QCYH01000002">
    <property type="protein sequence ID" value="PVA11207.1"/>
    <property type="molecule type" value="Genomic_DNA"/>
</dbReference>
<evidence type="ECO:0000313" key="1">
    <source>
        <dbReference type="EMBL" id="PVA11207.1"/>
    </source>
</evidence>
<reference evidence="1 2" key="1">
    <citation type="submission" date="2018-04" db="EMBL/GenBank/DDBJ databases">
        <title>Pelagivirga bohaiensis gen. nov., sp. nov., a bacterium isolated from the Bohai Sea.</title>
        <authorList>
            <person name="Ji X."/>
        </authorList>
    </citation>
    <scope>NUCLEOTIDE SEQUENCE [LARGE SCALE GENOMIC DNA]</scope>
    <source>
        <strain evidence="1 2">BH-SD19</strain>
    </source>
</reference>
<proteinExistence type="predicted"/>